<dbReference type="Gene3D" id="3.50.50.60">
    <property type="entry name" value="FAD/NAD(P)-binding domain"/>
    <property type="match status" value="1"/>
</dbReference>
<evidence type="ECO:0000313" key="6">
    <source>
        <dbReference type="Proteomes" id="UP000195569"/>
    </source>
</evidence>
<evidence type="ECO:0000256" key="1">
    <source>
        <dbReference type="ARBA" id="ARBA00001974"/>
    </source>
</evidence>
<dbReference type="Proteomes" id="UP000195569">
    <property type="component" value="Unassembled WGS sequence"/>
</dbReference>
<dbReference type="GO" id="GO:0016709">
    <property type="term" value="F:oxidoreductase activity, acting on paired donors, with incorporation or reduction of molecular oxygen, NAD(P)H as one donor, and incorporation of one atom of oxygen"/>
    <property type="evidence" value="ECO:0007669"/>
    <property type="project" value="UniProtKB-ARBA"/>
</dbReference>
<dbReference type="SUPFAM" id="SSF51905">
    <property type="entry name" value="FAD/NAD(P)-binding domain"/>
    <property type="match status" value="1"/>
</dbReference>
<reference evidence="5" key="1">
    <citation type="submission" date="2016-12" db="EMBL/GenBank/DDBJ databases">
        <authorList>
            <person name="Moulin L."/>
        </authorList>
    </citation>
    <scope>NUCLEOTIDE SEQUENCE [LARGE SCALE GENOMIC DNA]</scope>
    <source>
        <strain evidence="5">STM 7183</strain>
    </source>
</reference>
<organism evidence="5 6">
    <name type="scientific">Paraburkholderia piptadeniae</name>
    <dbReference type="NCBI Taxonomy" id="1701573"/>
    <lineage>
        <taxon>Bacteria</taxon>
        <taxon>Pseudomonadati</taxon>
        <taxon>Pseudomonadota</taxon>
        <taxon>Betaproteobacteria</taxon>
        <taxon>Burkholderiales</taxon>
        <taxon>Burkholderiaceae</taxon>
        <taxon>Paraburkholderia</taxon>
    </lineage>
</organism>
<dbReference type="PROSITE" id="PS51257">
    <property type="entry name" value="PROKAR_LIPOPROTEIN"/>
    <property type="match status" value="1"/>
</dbReference>
<dbReference type="InterPro" id="IPR050641">
    <property type="entry name" value="RIFMO-like"/>
</dbReference>
<dbReference type="InterPro" id="IPR036188">
    <property type="entry name" value="FAD/NAD-bd_sf"/>
</dbReference>
<keyword evidence="3" id="KW-0274">FAD</keyword>
<evidence type="ECO:0000256" key="2">
    <source>
        <dbReference type="ARBA" id="ARBA00022630"/>
    </source>
</evidence>
<dbReference type="Pfam" id="PF01494">
    <property type="entry name" value="FAD_binding_3"/>
    <property type="match status" value="1"/>
</dbReference>
<dbReference type="PRINTS" id="PR00420">
    <property type="entry name" value="RNGMNOXGNASE"/>
</dbReference>
<comment type="caution">
    <text evidence="5">The sequence shown here is derived from an EMBL/GenBank/DDBJ whole genome shotgun (WGS) entry which is preliminary data.</text>
</comment>
<name>A0A1N7SIZ6_9BURK</name>
<evidence type="ECO:0000259" key="4">
    <source>
        <dbReference type="Pfam" id="PF01494"/>
    </source>
</evidence>
<dbReference type="PANTHER" id="PTHR43004">
    <property type="entry name" value="TRK SYSTEM POTASSIUM UPTAKE PROTEIN"/>
    <property type="match status" value="1"/>
</dbReference>
<evidence type="ECO:0000313" key="5">
    <source>
        <dbReference type="EMBL" id="SIT47344.1"/>
    </source>
</evidence>
<dbReference type="AlphaFoldDB" id="A0A1N7SIZ6"/>
<proteinExistence type="predicted"/>
<protein>
    <submittedName>
        <fullName evidence="5">2-polyprenyl-6-methoxyphenol hydroxylase</fullName>
    </submittedName>
</protein>
<dbReference type="RefSeq" id="WP_087737517.1">
    <property type="nucleotide sequence ID" value="NZ_CYGY02000056.1"/>
</dbReference>
<keyword evidence="2" id="KW-0285">Flavoprotein</keyword>
<dbReference type="EMBL" id="CYGY02000056">
    <property type="protein sequence ID" value="SIT47344.1"/>
    <property type="molecule type" value="Genomic_DNA"/>
</dbReference>
<keyword evidence="6" id="KW-1185">Reference proteome</keyword>
<accession>A0A1N7SIZ6</accession>
<dbReference type="PANTHER" id="PTHR43004:SF19">
    <property type="entry name" value="BINDING MONOOXYGENASE, PUTATIVE (JCVI)-RELATED"/>
    <property type="match status" value="1"/>
</dbReference>
<comment type="cofactor">
    <cofactor evidence="1">
        <name>FAD</name>
        <dbReference type="ChEBI" id="CHEBI:57692"/>
    </cofactor>
</comment>
<feature type="domain" description="FAD-binding" evidence="4">
    <location>
        <begin position="11"/>
        <end position="200"/>
    </location>
</feature>
<dbReference type="OrthoDB" id="8670884at2"/>
<dbReference type="GO" id="GO:0071949">
    <property type="term" value="F:FAD binding"/>
    <property type="evidence" value="ECO:0007669"/>
    <property type="project" value="InterPro"/>
</dbReference>
<evidence type="ECO:0000256" key="3">
    <source>
        <dbReference type="ARBA" id="ARBA00022827"/>
    </source>
</evidence>
<sequence>MKNISIPTPSAPVVIVGGGPVGLALACDLGRRKVPVLLLEQREDCTESAKVVVVGVRTMEFCRQLALAEEIHNWGFPHDHGLDSVFVTSLDGYELGRVKTPRLREGFSSRFSPERELPCPQTWFDPILKRHAASLPGVELRYQNRVEWLEQDDDGVTVGVTDISTGRQYSLRTRYVIGCDGYSSTVRSLLGISMRGHPHLDVSVSVYVRI</sequence>
<gene>
    <name evidence="5" type="ORF">BN2476_560116</name>
</gene>
<dbReference type="InterPro" id="IPR002938">
    <property type="entry name" value="FAD-bd"/>
</dbReference>